<dbReference type="GO" id="GO:0046872">
    <property type="term" value="F:metal ion binding"/>
    <property type="evidence" value="ECO:0007669"/>
    <property type="project" value="UniProtKB-KW"/>
</dbReference>
<dbReference type="InterPro" id="IPR005835">
    <property type="entry name" value="NTP_transferase_dom"/>
</dbReference>
<feature type="domain" description="Nucleotidyl transferase" evidence="9">
    <location>
        <begin position="2"/>
        <end position="240"/>
    </location>
</feature>
<keyword evidence="6" id="KW-0479">Metal-binding</keyword>
<comment type="similarity">
    <text evidence="2">Belongs to the glucose-1-phosphate thymidylyltransferase family.</text>
</comment>
<evidence type="ECO:0000256" key="6">
    <source>
        <dbReference type="ARBA" id="ARBA00022723"/>
    </source>
</evidence>
<dbReference type="PANTHER" id="PTHR43532">
    <property type="entry name" value="GLUCOSE-1-PHOSPHATE THYMIDYLYLTRANSFERASE"/>
    <property type="match status" value="1"/>
</dbReference>
<dbReference type="InterPro" id="IPR005907">
    <property type="entry name" value="G1P_thy_trans_s"/>
</dbReference>
<evidence type="ECO:0000256" key="7">
    <source>
        <dbReference type="ARBA" id="ARBA00022842"/>
    </source>
</evidence>
<dbReference type="STRING" id="1798513.A3A40_02535"/>
<evidence type="ECO:0000313" key="11">
    <source>
        <dbReference type="Proteomes" id="UP000178427"/>
    </source>
</evidence>
<evidence type="ECO:0000256" key="2">
    <source>
        <dbReference type="ARBA" id="ARBA00010480"/>
    </source>
</evidence>
<comment type="cofactor">
    <cofactor evidence="1">
        <name>Mg(2+)</name>
        <dbReference type="ChEBI" id="CHEBI:18420"/>
    </cofactor>
</comment>
<protein>
    <recommendedName>
        <fullName evidence="3">glucose-1-phosphate thymidylyltransferase</fullName>
        <ecNumber evidence="3">2.7.7.24</ecNumber>
    </recommendedName>
</protein>
<dbReference type="Gene3D" id="3.90.550.10">
    <property type="entry name" value="Spore Coat Polysaccharide Biosynthesis Protein SpsA, Chain A"/>
    <property type="match status" value="1"/>
</dbReference>
<reference evidence="10 11" key="1">
    <citation type="journal article" date="2016" name="Nat. Commun.">
        <title>Thousands of microbial genomes shed light on interconnected biogeochemical processes in an aquifer system.</title>
        <authorList>
            <person name="Anantharaman K."/>
            <person name="Brown C.T."/>
            <person name="Hug L.A."/>
            <person name="Sharon I."/>
            <person name="Castelle C.J."/>
            <person name="Probst A.J."/>
            <person name="Thomas B.C."/>
            <person name="Singh A."/>
            <person name="Wilkins M.J."/>
            <person name="Karaoz U."/>
            <person name="Brodie E.L."/>
            <person name="Williams K.H."/>
            <person name="Hubbard S.S."/>
            <person name="Banfield J.F."/>
        </authorList>
    </citation>
    <scope>NUCLEOTIDE SEQUENCE [LARGE SCALE GENOMIC DNA]</scope>
</reference>
<evidence type="ECO:0000313" key="10">
    <source>
        <dbReference type="EMBL" id="OGG73864.1"/>
    </source>
</evidence>
<proteinExistence type="inferred from homology"/>
<evidence type="ECO:0000256" key="8">
    <source>
        <dbReference type="ARBA" id="ARBA00049336"/>
    </source>
</evidence>
<evidence type="ECO:0000256" key="4">
    <source>
        <dbReference type="ARBA" id="ARBA00022679"/>
    </source>
</evidence>
<dbReference type="EMBL" id="MFMA01000027">
    <property type="protein sequence ID" value="OGG73864.1"/>
    <property type="molecule type" value="Genomic_DNA"/>
</dbReference>
<organism evidence="10 11">
    <name type="scientific">Candidatus Kaiserbacteria bacterium RIFCSPLOWO2_01_FULL_54_20</name>
    <dbReference type="NCBI Taxonomy" id="1798513"/>
    <lineage>
        <taxon>Bacteria</taxon>
        <taxon>Candidatus Kaiseribacteriota</taxon>
    </lineage>
</organism>
<dbReference type="EC" id="2.7.7.24" evidence="3"/>
<accession>A0A1F6EJR0</accession>
<dbReference type="PANTHER" id="PTHR43532:SF1">
    <property type="entry name" value="GLUCOSE-1-PHOSPHATE THYMIDYLYLTRANSFERASE 1"/>
    <property type="match status" value="1"/>
</dbReference>
<sequence>MKAVILAGGSGTRLHPLTLVTNKHLLPVFDKPVIYYAIEKLVDAGVTKIMVVTAPHHIDSFVRLLGSGQHFVPKRTTAKQIQIVYGIQNEPNGIAYGLFIAEDYIGKDNCVLFLGDNIFLDDITPTIQKFKKGASVFLKEVRDPKRFGIAAVKRGKITSIEEKPAKPKSNFAVTGLYIYDNTVFKKIRKIPPSERGEYEITDVNKLYLEEGSLHFNLLKKEWFDIGTVDSLHKASQFMKKQTRK</sequence>
<evidence type="ECO:0000256" key="3">
    <source>
        <dbReference type="ARBA" id="ARBA00012461"/>
    </source>
</evidence>
<comment type="caution">
    <text evidence="10">The sequence shown here is derived from an EMBL/GenBank/DDBJ whole genome shotgun (WGS) entry which is preliminary data.</text>
</comment>
<evidence type="ECO:0000259" key="9">
    <source>
        <dbReference type="Pfam" id="PF00483"/>
    </source>
</evidence>
<dbReference type="GO" id="GO:0008879">
    <property type="term" value="F:glucose-1-phosphate thymidylyltransferase activity"/>
    <property type="evidence" value="ECO:0007669"/>
    <property type="project" value="UniProtKB-EC"/>
</dbReference>
<dbReference type="InterPro" id="IPR029044">
    <property type="entry name" value="Nucleotide-diphossugar_trans"/>
</dbReference>
<keyword evidence="5" id="KW-0548">Nucleotidyltransferase</keyword>
<dbReference type="SUPFAM" id="SSF53448">
    <property type="entry name" value="Nucleotide-diphospho-sugar transferases"/>
    <property type="match status" value="1"/>
</dbReference>
<keyword evidence="7" id="KW-0460">Magnesium</keyword>
<gene>
    <name evidence="10" type="ORF">A3A40_02535</name>
</gene>
<keyword evidence="4" id="KW-0808">Transferase</keyword>
<evidence type="ECO:0000256" key="1">
    <source>
        <dbReference type="ARBA" id="ARBA00001946"/>
    </source>
</evidence>
<name>A0A1F6EJR0_9BACT</name>
<dbReference type="Pfam" id="PF00483">
    <property type="entry name" value="NTP_transferase"/>
    <property type="match status" value="1"/>
</dbReference>
<dbReference type="Proteomes" id="UP000178427">
    <property type="component" value="Unassembled WGS sequence"/>
</dbReference>
<evidence type="ECO:0000256" key="5">
    <source>
        <dbReference type="ARBA" id="ARBA00022695"/>
    </source>
</evidence>
<dbReference type="AlphaFoldDB" id="A0A1F6EJR0"/>
<comment type="catalytic activity">
    <reaction evidence="8">
        <text>dTTP + alpha-D-glucose 1-phosphate + H(+) = dTDP-alpha-D-glucose + diphosphate</text>
        <dbReference type="Rhea" id="RHEA:15225"/>
        <dbReference type="ChEBI" id="CHEBI:15378"/>
        <dbReference type="ChEBI" id="CHEBI:33019"/>
        <dbReference type="ChEBI" id="CHEBI:37568"/>
        <dbReference type="ChEBI" id="CHEBI:57477"/>
        <dbReference type="ChEBI" id="CHEBI:58601"/>
        <dbReference type="EC" id="2.7.7.24"/>
    </reaction>
</comment>